<comment type="similarity">
    <text evidence="2 9">Belongs to the MGMT family.</text>
</comment>
<evidence type="ECO:0000256" key="7">
    <source>
        <dbReference type="ARBA" id="ARBA00023204"/>
    </source>
</evidence>
<dbReference type="EMBL" id="LIBE01000029">
    <property type="protein sequence ID" value="KRO85498.1"/>
    <property type="molecule type" value="Genomic_DNA"/>
</dbReference>
<dbReference type="InterPro" id="IPR014048">
    <property type="entry name" value="MethylDNA_cys_MeTrfase_DNA-bd"/>
</dbReference>
<comment type="catalytic activity">
    <reaction evidence="1 9">
        <text>a 4-O-methyl-thymidine in DNA + L-cysteinyl-[protein] = a thymidine in DNA + S-methyl-L-cysteinyl-[protein]</text>
        <dbReference type="Rhea" id="RHEA:53428"/>
        <dbReference type="Rhea" id="RHEA-COMP:10131"/>
        <dbReference type="Rhea" id="RHEA-COMP:10132"/>
        <dbReference type="Rhea" id="RHEA-COMP:13555"/>
        <dbReference type="Rhea" id="RHEA-COMP:13556"/>
        <dbReference type="ChEBI" id="CHEBI:29950"/>
        <dbReference type="ChEBI" id="CHEBI:82612"/>
        <dbReference type="ChEBI" id="CHEBI:137386"/>
        <dbReference type="ChEBI" id="CHEBI:137387"/>
        <dbReference type="EC" id="2.1.1.63"/>
    </reaction>
</comment>
<dbReference type="CDD" id="cd06445">
    <property type="entry name" value="ATase"/>
    <property type="match status" value="1"/>
</dbReference>
<sequence length="165" mass="18024">MKSSQLFTYLDTPIGALLLAGDGESLTLLGFPSGKMQRRHEDSWQRSDTAFAEARAQLTAYFSGELSDFDLPLNPQGTEFQKEVWLALRQIPYGETWSYGELARQIGRPKASRAVGAANGVNPLPVIIPCHRVIGANGKLTGFGGGIETKQHLLALEQTYLASCR</sequence>
<dbReference type="HAMAP" id="MF_00772">
    <property type="entry name" value="OGT"/>
    <property type="match status" value="1"/>
</dbReference>
<dbReference type="AlphaFoldDB" id="A0A0R2TLI3"/>
<proteinExistence type="inferred from homology"/>
<dbReference type="EC" id="2.1.1.63" evidence="9"/>
<evidence type="ECO:0000256" key="5">
    <source>
        <dbReference type="ARBA" id="ARBA00022679"/>
    </source>
</evidence>
<dbReference type="PROSITE" id="PS00374">
    <property type="entry name" value="MGMT"/>
    <property type="match status" value="1"/>
</dbReference>
<dbReference type="PANTHER" id="PTHR10815:SF5">
    <property type="entry name" value="METHYLATED-DNA--PROTEIN-CYSTEINE METHYLTRANSFERASE"/>
    <property type="match status" value="1"/>
</dbReference>
<comment type="caution">
    <text evidence="12">The sequence shown here is derived from an EMBL/GenBank/DDBJ whole genome shotgun (WGS) entry which is preliminary data.</text>
</comment>
<evidence type="ECO:0000256" key="9">
    <source>
        <dbReference type="HAMAP-Rule" id="MF_00772"/>
    </source>
</evidence>
<dbReference type="PANTHER" id="PTHR10815">
    <property type="entry name" value="METHYLATED-DNA--PROTEIN-CYSTEINE METHYLTRANSFERASE"/>
    <property type="match status" value="1"/>
</dbReference>
<evidence type="ECO:0000256" key="8">
    <source>
        <dbReference type="ARBA" id="ARBA00049348"/>
    </source>
</evidence>
<organism evidence="12 13">
    <name type="scientific">OM182 bacterium BACL3 MAG-120920-bin41</name>
    <dbReference type="NCBI Taxonomy" id="1655580"/>
    <lineage>
        <taxon>Bacteria</taxon>
        <taxon>Pseudomonadati</taxon>
        <taxon>Pseudomonadota</taxon>
        <taxon>Gammaproteobacteria</taxon>
        <taxon>OMG group</taxon>
        <taxon>OM182 clade</taxon>
    </lineage>
</organism>
<dbReference type="InterPro" id="IPR023546">
    <property type="entry name" value="MGMT"/>
</dbReference>
<keyword evidence="7 9" id="KW-0234">DNA repair</keyword>
<keyword evidence="5 9" id="KW-0808">Transferase</keyword>
<dbReference type="Gene3D" id="3.30.160.70">
    <property type="entry name" value="Methylated DNA-protein cysteine methyltransferase domain"/>
    <property type="match status" value="1"/>
</dbReference>
<dbReference type="GO" id="GO:0003908">
    <property type="term" value="F:methylated-DNA-[protein]-cysteine S-methyltransferase activity"/>
    <property type="evidence" value="ECO:0007669"/>
    <property type="project" value="UniProtKB-UniRule"/>
</dbReference>
<evidence type="ECO:0000259" key="10">
    <source>
        <dbReference type="Pfam" id="PF01035"/>
    </source>
</evidence>
<feature type="domain" description="Methylated-DNA-[protein]-cysteine S-methyltransferase DNA binding" evidence="10">
    <location>
        <begin position="79"/>
        <end position="158"/>
    </location>
</feature>
<keyword evidence="6 9" id="KW-0227">DNA damage</keyword>
<evidence type="ECO:0000256" key="6">
    <source>
        <dbReference type="ARBA" id="ARBA00022763"/>
    </source>
</evidence>
<dbReference type="Proteomes" id="UP000051547">
    <property type="component" value="Unassembled WGS sequence"/>
</dbReference>
<dbReference type="InterPro" id="IPR008332">
    <property type="entry name" value="MethylG_MeTrfase_N"/>
</dbReference>
<feature type="active site" description="Nucleophile; methyl group acceptor" evidence="9">
    <location>
        <position position="130"/>
    </location>
</feature>
<feature type="domain" description="Methylguanine DNA methyltransferase ribonuclease-like" evidence="11">
    <location>
        <begin position="7"/>
        <end position="74"/>
    </location>
</feature>
<dbReference type="GO" id="GO:0032259">
    <property type="term" value="P:methylation"/>
    <property type="evidence" value="ECO:0007669"/>
    <property type="project" value="UniProtKB-KW"/>
</dbReference>
<comment type="function">
    <text evidence="9">Involved in the cellular defense against the biological effects of O6-methylguanine (O6-MeG) and O4-methylthymine (O4-MeT) in DNA. Repairs the methylated nucleobase in DNA by stoichiometrically transferring the methyl group to a cysteine residue in the enzyme. This is a suicide reaction: the enzyme is irreversibly inactivated.</text>
</comment>
<dbReference type="Pfam" id="PF02870">
    <property type="entry name" value="Methyltransf_1N"/>
    <property type="match status" value="1"/>
</dbReference>
<dbReference type="Gene3D" id="1.10.10.10">
    <property type="entry name" value="Winged helix-like DNA-binding domain superfamily/Winged helix DNA-binding domain"/>
    <property type="match status" value="1"/>
</dbReference>
<keyword evidence="3 9" id="KW-0963">Cytoplasm</keyword>
<dbReference type="SUPFAM" id="SSF53155">
    <property type="entry name" value="Methylated DNA-protein cysteine methyltransferase domain"/>
    <property type="match status" value="1"/>
</dbReference>
<evidence type="ECO:0000313" key="13">
    <source>
        <dbReference type="Proteomes" id="UP000051547"/>
    </source>
</evidence>
<evidence type="ECO:0000256" key="4">
    <source>
        <dbReference type="ARBA" id="ARBA00022603"/>
    </source>
</evidence>
<accession>A0A0R2TLI3</accession>
<dbReference type="Pfam" id="PF01035">
    <property type="entry name" value="DNA_binding_1"/>
    <property type="match status" value="1"/>
</dbReference>
<name>A0A0R2TLI3_9GAMM</name>
<dbReference type="InterPro" id="IPR036217">
    <property type="entry name" value="MethylDNA_cys_MeTrfase_DNAb"/>
</dbReference>
<protein>
    <recommendedName>
        <fullName evidence="9">Methylated-DNA--protein-cysteine methyltransferase</fullName>
        <ecNumber evidence="9">2.1.1.63</ecNumber>
    </recommendedName>
    <alternativeName>
        <fullName evidence="9">6-O-methylguanine-DNA methyltransferase</fullName>
        <shortName evidence="9">MGMT</shortName>
    </alternativeName>
    <alternativeName>
        <fullName evidence="9">O-6-methylguanine-DNA-alkyltransferase</fullName>
    </alternativeName>
</protein>
<evidence type="ECO:0000256" key="2">
    <source>
        <dbReference type="ARBA" id="ARBA00008711"/>
    </source>
</evidence>
<evidence type="ECO:0000313" key="12">
    <source>
        <dbReference type="EMBL" id="KRO85498.1"/>
    </source>
</evidence>
<dbReference type="SUPFAM" id="SSF46767">
    <property type="entry name" value="Methylated DNA-protein cysteine methyltransferase, C-terminal domain"/>
    <property type="match status" value="1"/>
</dbReference>
<comment type="catalytic activity">
    <reaction evidence="8 9">
        <text>a 6-O-methyl-2'-deoxyguanosine in DNA + L-cysteinyl-[protein] = S-methyl-L-cysteinyl-[protein] + a 2'-deoxyguanosine in DNA</text>
        <dbReference type="Rhea" id="RHEA:24000"/>
        <dbReference type="Rhea" id="RHEA-COMP:10131"/>
        <dbReference type="Rhea" id="RHEA-COMP:10132"/>
        <dbReference type="Rhea" id="RHEA-COMP:11367"/>
        <dbReference type="Rhea" id="RHEA-COMP:11368"/>
        <dbReference type="ChEBI" id="CHEBI:29950"/>
        <dbReference type="ChEBI" id="CHEBI:82612"/>
        <dbReference type="ChEBI" id="CHEBI:85445"/>
        <dbReference type="ChEBI" id="CHEBI:85448"/>
        <dbReference type="EC" id="2.1.1.63"/>
    </reaction>
</comment>
<dbReference type="FunFam" id="1.10.10.10:FF:000214">
    <property type="entry name" value="Methylated-DNA--protein-cysteine methyltransferase"/>
    <property type="match status" value="1"/>
</dbReference>
<comment type="miscellaneous">
    <text evidence="9">This enzyme catalyzes only one turnover and therefore is not strictly catalytic. According to one definition, an enzyme is a biocatalyst that acts repeatedly and over many reaction cycles.</text>
</comment>
<keyword evidence="4 9" id="KW-0489">Methyltransferase</keyword>
<evidence type="ECO:0000256" key="3">
    <source>
        <dbReference type="ARBA" id="ARBA00022490"/>
    </source>
</evidence>
<dbReference type="GO" id="GO:0005737">
    <property type="term" value="C:cytoplasm"/>
    <property type="evidence" value="ECO:0007669"/>
    <property type="project" value="UniProtKB-SubCell"/>
</dbReference>
<dbReference type="InterPro" id="IPR036388">
    <property type="entry name" value="WH-like_DNA-bd_sf"/>
</dbReference>
<dbReference type="InterPro" id="IPR001497">
    <property type="entry name" value="MethylDNA_cys_MeTrfase_AS"/>
</dbReference>
<reference evidence="12 13" key="1">
    <citation type="submission" date="2015-10" db="EMBL/GenBank/DDBJ databases">
        <title>Metagenome-Assembled Genomes uncover a global brackish microbiome.</title>
        <authorList>
            <person name="Hugerth L.W."/>
            <person name="Larsson J."/>
            <person name="Alneberg J."/>
            <person name="Lindh M.V."/>
            <person name="Legrand C."/>
            <person name="Pinhassi J."/>
            <person name="Andersson A.F."/>
        </authorList>
    </citation>
    <scope>NUCLEOTIDE SEQUENCE [LARGE SCALE GENOMIC DNA]</scope>
    <source>
        <strain evidence="12">BACL4 MAG-120920-bin41</strain>
    </source>
</reference>
<gene>
    <name evidence="12" type="ORF">ABR72_05105</name>
</gene>
<evidence type="ECO:0000259" key="11">
    <source>
        <dbReference type="Pfam" id="PF02870"/>
    </source>
</evidence>
<dbReference type="NCBIfam" id="TIGR00589">
    <property type="entry name" value="ogt"/>
    <property type="match status" value="1"/>
</dbReference>
<comment type="subcellular location">
    <subcellularLocation>
        <location evidence="9">Cytoplasm</location>
    </subcellularLocation>
</comment>
<dbReference type="InterPro" id="IPR036631">
    <property type="entry name" value="MGMT_N_sf"/>
</dbReference>
<evidence type="ECO:0000256" key="1">
    <source>
        <dbReference type="ARBA" id="ARBA00001286"/>
    </source>
</evidence>
<dbReference type="GO" id="GO:0006307">
    <property type="term" value="P:DNA alkylation repair"/>
    <property type="evidence" value="ECO:0007669"/>
    <property type="project" value="UniProtKB-UniRule"/>
</dbReference>